<proteinExistence type="inferred from homology"/>
<evidence type="ECO:0000256" key="4">
    <source>
        <dbReference type="ARBA" id="ARBA00035256"/>
    </source>
</evidence>
<protein>
    <recommendedName>
        <fullName evidence="4">Small ribosomal subunit protein uS2</fullName>
    </recommendedName>
    <alternativeName>
        <fullName evidence="5">40S ribosomal protein SA</fullName>
    </alternativeName>
    <alternativeName>
        <fullName evidence="6">Laminin-binding protein p40</fullName>
    </alternativeName>
</protein>
<evidence type="ECO:0000313" key="8">
    <source>
        <dbReference type="RefSeq" id="XP_023564482.1"/>
    </source>
</evidence>
<dbReference type="RefSeq" id="XP_023564482.1">
    <property type="nucleotide sequence ID" value="XM_023708714.1"/>
</dbReference>
<dbReference type="Proteomes" id="UP000515203">
    <property type="component" value="Unplaced"/>
</dbReference>
<dbReference type="GO" id="GO:0003735">
    <property type="term" value="F:structural constituent of ribosome"/>
    <property type="evidence" value="ECO:0007669"/>
    <property type="project" value="InterPro"/>
</dbReference>
<evidence type="ECO:0000256" key="1">
    <source>
        <dbReference type="ARBA" id="ARBA00006242"/>
    </source>
</evidence>
<keyword evidence="3" id="KW-0687">Ribonucleoprotein</keyword>
<dbReference type="InParanoid" id="A0A6P6DX40"/>
<dbReference type="AlphaFoldDB" id="A0A6P6DX40"/>
<dbReference type="GO" id="GO:0015935">
    <property type="term" value="C:small ribosomal subunit"/>
    <property type="evidence" value="ECO:0007669"/>
    <property type="project" value="InterPro"/>
</dbReference>
<dbReference type="InterPro" id="IPR001865">
    <property type="entry name" value="Ribosomal_uS2"/>
</dbReference>
<dbReference type="GO" id="GO:0006412">
    <property type="term" value="P:translation"/>
    <property type="evidence" value="ECO:0007669"/>
    <property type="project" value="InterPro"/>
</dbReference>
<keyword evidence="7" id="KW-1185">Reference proteome</keyword>
<dbReference type="InterPro" id="IPR023591">
    <property type="entry name" value="Ribosomal_uS2_flav_dom_sf"/>
</dbReference>
<evidence type="ECO:0000313" key="7">
    <source>
        <dbReference type="Proteomes" id="UP000515203"/>
    </source>
</evidence>
<evidence type="ECO:0000256" key="3">
    <source>
        <dbReference type="ARBA" id="ARBA00023274"/>
    </source>
</evidence>
<dbReference type="NCBIfam" id="TIGR01012">
    <property type="entry name" value="uS2_euk_arch"/>
    <property type="match status" value="1"/>
</dbReference>
<dbReference type="PANTHER" id="PTHR11489">
    <property type="entry name" value="40S RIBOSOMAL PROTEIN SA"/>
    <property type="match status" value="1"/>
</dbReference>
<reference evidence="8" key="1">
    <citation type="submission" date="2025-08" db="UniProtKB">
        <authorList>
            <consortium name="RefSeq"/>
        </authorList>
    </citation>
    <scope>IDENTIFICATION</scope>
</reference>
<name>A0A6P6DX40_OCTDE</name>
<dbReference type="OrthoDB" id="414863at2759"/>
<dbReference type="GeneID" id="105741345"/>
<dbReference type="InterPro" id="IPR005707">
    <property type="entry name" value="Ribosomal_uS2_euk/arc"/>
</dbReference>
<dbReference type="PRINTS" id="PR00395">
    <property type="entry name" value="RIBOSOMALS2"/>
</dbReference>
<evidence type="ECO:0000256" key="2">
    <source>
        <dbReference type="ARBA" id="ARBA00022980"/>
    </source>
</evidence>
<evidence type="ECO:0000256" key="5">
    <source>
        <dbReference type="ARBA" id="ARBA00035401"/>
    </source>
</evidence>
<organism evidence="7 8">
    <name type="scientific">Octodon degus</name>
    <name type="common">Degu</name>
    <name type="synonym">Sciurus degus</name>
    <dbReference type="NCBI Taxonomy" id="10160"/>
    <lineage>
        <taxon>Eukaryota</taxon>
        <taxon>Metazoa</taxon>
        <taxon>Chordata</taxon>
        <taxon>Craniata</taxon>
        <taxon>Vertebrata</taxon>
        <taxon>Euteleostomi</taxon>
        <taxon>Mammalia</taxon>
        <taxon>Eutheria</taxon>
        <taxon>Euarchontoglires</taxon>
        <taxon>Glires</taxon>
        <taxon>Rodentia</taxon>
        <taxon>Hystricomorpha</taxon>
        <taxon>Octodontidae</taxon>
        <taxon>Octodon</taxon>
    </lineage>
</organism>
<keyword evidence="2" id="KW-0689">Ribosomal protein</keyword>
<comment type="similarity">
    <text evidence="1">Belongs to the universal ribosomal protein uS2 family.</text>
</comment>
<sequence length="198" mass="22296">MSRMLDVLQMMEEDVLKFLAAGTYLVGTNLDFQMEQNICKRKSDGICIISIKRTWEKLLVAARAIEATENPADIGIMSSWHTSQWAVLKFAAATGATLITGRFIPGTFTTQIQAAFQEPHLLVVTDPRTEHQLLTEASYVTLPTTALCSTDSPLHYVDIAIPCNNKKTYSVGLMWWMLLREVLHMHGTISCKHPWEVR</sequence>
<evidence type="ECO:0000256" key="6">
    <source>
        <dbReference type="ARBA" id="ARBA00075251"/>
    </source>
</evidence>
<dbReference type="Gene3D" id="3.40.50.10490">
    <property type="entry name" value="Glucose-6-phosphate isomerase like protein, domain 1"/>
    <property type="match status" value="1"/>
</dbReference>
<dbReference type="SUPFAM" id="SSF52313">
    <property type="entry name" value="Ribosomal protein S2"/>
    <property type="match status" value="1"/>
</dbReference>
<accession>A0A6P6DX40</accession>
<dbReference type="Pfam" id="PF00318">
    <property type="entry name" value="Ribosomal_S2"/>
    <property type="match status" value="1"/>
</dbReference>
<dbReference type="FunFam" id="3.40.50.10490:FF:000030">
    <property type="entry name" value="30S ribosomal protein S2"/>
    <property type="match status" value="1"/>
</dbReference>
<gene>
    <name evidence="8" type="primary">LOC105741345</name>
</gene>